<feature type="region of interest" description="Disordered" evidence="5">
    <location>
        <begin position="154"/>
        <end position="241"/>
    </location>
</feature>
<evidence type="ECO:0000256" key="3">
    <source>
        <dbReference type="RuleBase" id="RU003718"/>
    </source>
</evidence>
<dbReference type="SUPFAM" id="SSF53756">
    <property type="entry name" value="UDP-Glycosyltransferase/glycogen phosphorylase"/>
    <property type="match status" value="1"/>
</dbReference>
<dbReference type="EC" id="2.4.1.-" evidence="4"/>
<dbReference type="GO" id="GO:0035251">
    <property type="term" value="F:UDP-glucosyltransferase activity"/>
    <property type="evidence" value="ECO:0007669"/>
    <property type="project" value="TreeGrafter"/>
</dbReference>
<feature type="region of interest" description="Disordered" evidence="5">
    <location>
        <begin position="66"/>
        <end position="86"/>
    </location>
</feature>
<sequence length="528" mass="56211">MESIEAHIMVSPFHGQGHVFPTVELCKRLAARGLAVTILVDASIAASVQKIAESSGLNIRVLELPQSAPPQGAPDHPHPPPGQFTDEAMGEMEDILRGLPEPPVCIIGDVMGPWMTPLCNKLSIPRASFFTSGACSLAFEHAIWKHRSQMESHDAPLEVPGFPPSMTLTPSDTRHGPPPGPPGGAPTGGPPPGGPPPGGPPPRGLPPGGPRGQGGRRPPRGGPRPGPPPGDGGDGPSNPPWMNGFVDCVGALVNTCRELESPFMEYVIRETEKPAWAVGPLLPTSFWEESAEAHDSAVRSGRRSGIDEERCLEWLNARTPASVLYVSFGSEVGPSDEEMTELALGLETAGKPFILVLQEGGEDDGDGSDLLPEGYESRVEGWGLVIRGWAPQLLILSHWATGGFLSHCGWNSTVESLGHGVPLLAWPIRGDQHYNAKLLVNELKAAAMVDIDGESGMVKRESVAKGVRVLMESEEGVKMREKARELKGLLRSSVDSAETELDDFVFHVLDLAYGKCTEPSISPSDGDQ</sequence>
<keyword evidence="2 3" id="KW-0808">Transferase</keyword>
<evidence type="ECO:0000256" key="1">
    <source>
        <dbReference type="ARBA" id="ARBA00009995"/>
    </source>
</evidence>
<dbReference type="InterPro" id="IPR035595">
    <property type="entry name" value="UDP_glycos_trans_CS"/>
</dbReference>
<comment type="similarity">
    <text evidence="1 3">Belongs to the UDP-glycosyltransferase family.</text>
</comment>
<dbReference type="FunFam" id="3.40.50.2000:FF:000060">
    <property type="entry name" value="Glycosyltransferase"/>
    <property type="match status" value="1"/>
</dbReference>
<evidence type="ECO:0000256" key="4">
    <source>
        <dbReference type="RuleBase" id="RU362057"/>
    </source>
</evidence>
<protein>
    <recommendedName>
        <fullName evidence="4">Glycosyltransferase</fullName>
        <ecNumber evidence="4">2.4.1.-</ecNumber>
    </recommendedName>
</protein>
<keyword evidence="3" id="KW-0328">Glycosyltransferase</keyword>
<dbReference type="EMBL" id="GCKF01046278">
    <property type="protein sequence ID" value="JAG93582.1"/>
    <property type="molecule type" value="Transcribed_RNA"/>
</dbReference>
<dbReference type="CDD" id="cd03784">
    <property type="entry name" value="GT1_Gtf-like"/>
    <property type="match status" value="1"/>
</dbReference>
<reference evidence="6" key="1">
    <citation type="submission" date="2015-03" db="EMBL/GenBank/DDBJ databases">
        <title>A transcriptome of Araucaria cunninghamii, an australian fine timber species.</title>
        <authorList>
            <person name="Jing Yi C.J.Y."/>
            <person name="Yin San L.Y.S."/>
            <person name="Abdul Karim S.S."/>
            <person name="Wan Azmi N.N."/>
            <person name="Hercus R.R."/>
            <person name="Croft L.L."/>
        </authorList>
    </citation>
    <scope>NUCLEOTIDE SEQUENCE</scope>
    <source>
        <strain evidence="6">MI0301</strain>
        <tissue evidence="6">Leaf</tissue>
    </source>
</reference>
<dbReference type="InterPro" id="IPR002213">
    <property type="entry name" value="UDP_glucos_trans"/>
</dbReference>
<feature type="compositionally biased region" description="Pro residues" evidence="5">
    <location>
        <begin position="176"/>
        <end position="209"/>
    </location>
</feature>
<feature type="compositionally biased region" description="Pro residues" evidence="5">
    <location>
        <begin position="220"/>
        <end position="230"/>
    </location>
</feature>
<dbReference type="Pfam" id="PF00201">
    <property type="entry name" value="UDPGT"/>
    <property type="match status" value="1"/>
</dbReference>
<organism evidence="6">
    <name type="scientific">Araucaria cunninghamii</name>
    <name type="common">Hoop pine</name>
    <name type="synonym">Moreton Bay pine</name>
    <dbReference type="NCBI Taxonomy" id="56994"/>
    <lineage>
        <taxon>Eukaryota</taxon>
        <taxon>Viridiplantae</taxon>
        <taxon>Streptophyta</taxon>
        <taxon>Embryophyta</taxon>
        <taxon>Tracheophyta</taxon>
        <taxon>Spermatophyta</taxon>
        <taxon>Pinopsida</taxon>
        <taxon>Pinidae</taxon>
        <taxon>Conifers II</taxon>
        <taxon>Araucariales</taxon>
        <taxon>Araucariaceae</taxon>
        <taxon>Araucaria</taxon>
    </lineage>
</organism>
<proteinExistence type="inferred from homology"/>
<dbReference type="PANTHER" id="PTHR48047:SF131">
    <property type="entry name" value="GLYCOSYLTRANSFERASE"/>
    <property type="match status" value="1"/>
</dbReference>
<accession>A0A0D6QRD6</accession>
<name>A0A0D6QRD6_ARACU</name>
<dbReference type="PROSITE" id="PS00375">
    <property type="entry name" value="UDPGT"/>
    <property type="match status" value="1"/>
</dbReference>
<dbReference type="AlphaFoldDB" id="A0A0D6QRD6"/>
<evidence type="ECO:0000313" key="6">
    <source>
        <dbReference type="EMBL" id="JAG93582.1"/>
    </source>
</evidence>
<dbReference type="PANTHER" id="PTHR48047">
    <property type="entry name" value="GLYCOSYLTRANSFERASE"/>
    <property type="match status" value="1"/>
</dbReference>
<evidence type="ECO:0000256" key="5">
    <source>
        <dbReference type="SAM" id="MobiDB-lite"/>
    </source>
</evidence>
<dbReference type="Gene3D" id="3.40.50.2000">
    <property type="entry name" value="Glycogen Phosphorylase B"/>
    <property type="match status" value="3"/>
</dbReference>
<evidence type="ECO:0000256" key="2">
    <source>
        <dbReference type="ARBA" id="ARBA00022679"/>
    </source>
</evidence>